<feature type="compositionally biased region" description="Basic and acidic residues" evidence="4">
    <location>
        <begin position="170"/>
        <end position="179"/>
    </location>
</feature>
<evidence type="ECO:0000256" key="3">
    <source>
        <dbReference type="ARBA" id="ARBA00023242"/>
    </source>
</evidence>
<proteinExistence type="predicted"/>
<dbReference type="PANTHER" id="PTHR23196:SF1">
    <property type="entry name" value="PAX-INTERACTING PROTEIN 1"/>
    <property type="match status" value="1"/>
</dbReference>
<feature type="region of interest" description="Disordered" evidence="4">
    <location>
        <begin position="725"/>
        <end position="843"/>
    </location>
</feature>
<comment type="caution">
    <text evidence="6">The sequence shown here is derived from an EMBL/GenBank/DDBJ whole genome shotgun (WGS) entry which is preliminary data.</text>
</comment>
<feature type="compositionally biased region" description="Acidic residues" evidence="4">
    <location>
        <begin position="117"/>
        <end position="136"/>
    </location>
</feature>
<dbReference type="InterPro" id="IPR036420">
    <property type="entry name" value="BRCT_dom_sf"/>
</dbReference>
<dbReference type="InterPro" id="IPR051579">
    <property type="entry name" value="DDR_Transcriptional_Reg"/>
</dbReference>
<name>A0AAV5LQI0_9ROSI</name>
<dbReference type="Gene3D" id="3.40.50.10190">
    <property type="entry name" value="BRCT domain"/>
    <property type="match status" value="2"/>
</dbReference>
<dbReference type="Proteomes" id="UP001054252">
    <property type="component" value="Unassembled WGS sequence"/>
</dbReference>
<feature type="compositionally biased region" description="Polar residues" evidence="4">
    <location>
        <begin position="761"/>
        <end position="774"/>
    </location>
</feature>
<evidence type="ECO:0000256" key="4">
    <source>
        <dbReference type="SAM" id="MobiDB-lite"/>
    </source>
</evidence>
<evidence type="ECO:0000256" key="1">
    <source>
        <dbReference type="ARBA" id="ARBA00004123"/>
    </source>
</evidence>
<dbReference type="CDD" id="cd17744">
    <property type="entry name" value="BRCT_MDC1_rpt1"/>
    <property type="match status" value="1"/>
</dbReference>
<evidence type="ECO:0000313" key="6">
    <source>
        <dbReference type="EMBL" id="GKV39048.1"/>
    </source>
</evidence>
<feature type="compositionally biased region" description="Basic and acidic residues" evidence="4">
    <location>
        <begin position="783"/>
        <end position="793"/>
    </location>
</feature>
<dbReference type="Pfam" id="PF16589">
    <property type="entry name" value="BRCT_2"/>
    <property type="match status" value="1"/>
</dbReference>
<dbReference type="PANTHER" id="PTHR23196">
    <property type="entry name" value="PAX TRANSCRIPTION ACTIVATION DOMAIN INTERACTING PROTEIN"/>
    <property type="match status" value="1"/>
</dbReference>
<dbReference type="EMBL" id="BPVZ01000132">
    <property type="protein sequence ID" value="GKV39048.1"/>
    <property type="molecule type" value="Genomic_DNA"/>
</dbReference>
<reference evidence="6 7" key="1">
    <citation type="journal article" date="2021" name="Commun. Biol.">
        <title>The genome of Shorea leprosula (Dipterocarpaceae) highlights the ecological relevance of drought in aseasonal tropical rainforests.</title>
        <authorList>
            <person name="Ng K.K.S."/>
            <person name="Kobayashi M.J."/>
            <person name="Fawcett J.A."/>
            <person name="Hatakeyama M."/>
            <person name="Paape T."/>
            <person name="Ng C.H."/>
            <person name="Ang C.C."/>
            <person name="Tnah L.H."/>
            <person name="Lee C.T."/>
            <person name="Nishiyama T."/>
            <person name="Sese J."/>
            <person name="O'Brien M.J."/>
            <person name="Copetti D."/>
            <person name="Mohd Noor M.I."/>
            <person name="Ong R.C."/>
            <person name="Putra M."/>
            <person name="Sireger I.Z."/>
            <person name="Indrioko S."/>
            <person name="Kosugi Y."/>
            <person name="Izuno A."/>
            <person name="Isagi Y."/>
            <person name="Lee S.L."/>
            <person name="Shimizu K.K."/>
        </authorList>
    </citation>
    <scope>NUCLEOTIDE SEQUENCE [LARGE SCALE GENOMIC DNA]</scope>
    <source>
        <strain evidence="6">214</strain>
    </source>
</reference>
<feature type="region of interest" description="Disordered" evidence="4">
    <location>
        <begin position="117"/>
        <end position="154"/>
    </location>
</feature>
<evidence type="ECO:0000259" key="5">
    <source>
        <dbReference type="Pfam" id="PF16589"/>
    </source>
</evidence>
<sequence length="1190" mass="132576">MGSLGDGASEFKPSEGHQHADFAHTETQPFDSQSSPLQFPGDEINDGDADELQFTAPFYDDFLVDDPMETQVVSLVEETQVLNFGGETQVLDDPYCIENMGMGTQLLDEFDDEVALDGDGEGTDTTEILSDGDELPDDKSVRRDHSPSLGEKNIKCSSPCAHNKKCSMGRSDDFTDEQRSSGPPDSVMMPEVKAIPKPKSGPAPKFTAVRAESLRASGLAARNLALKGIEKGPSSVLTDNQFVNQFTVHNSNNGSNAEVEDNVRVHGVEKNETLEILSNVNNSKVGGSAARKLLYEEAVTDANRFSSTTEDSDARVDLDPLCDVPLAGLSYIDSQEPGELSQANALNFVDRLINFNLKESDVEVGHIKCFRGKSKPVSSAKGPKDLAKKTNERILFGETCIFDWDDTCEDDRGGDIFCRKKEEFFGRGSHARKSYTEPRRPKGRKLYECRDKKEQPCDDDQIMAHSDSKVMYEDTKEKEQTGQDAEMNFRRNLVTEFDQQCNIDVSRGQVETTATEANMLELQDVGFDTQMAAEAMEALGYEVEITDHGANVNCQGDQNELKGSPKPSPRVKPRKRVLRRQTTAGIEVCRSDTDLAIRRSKRKRQSIGLCEEPSILLKKCSKNVRKKCDTESLMPKTKRTKPIFEKHHAANGGEDLGRICKSVNERIKDAPMERSQPHESTTLHRTGKLAGDSLVKRSYLQEKLCASTPIAHRTRQSMIVNLKRAEKTPTDHTEVSNPSVEASSLQEKRTGSFPKQRRSCQKMSVNNHECNNSDALHKPSVLLEEKGKSNDKPKRSRSNIRSTCVDLTMRRETRSAARNSAGKVAEKSSDKEESNSKQQGLGVDVHQISADMNGKMKSRIMGVKVINHSDRSDAVSLASVEADFTLHKSPKDKPDPSVCITPVNHATPIKAASPVCIGGEYFKQSCKKNLSRTSLLNEIRSLNPSEPDPISPLKDTRKRRDLADIRVMFSHHLDDDIIKQQRKISVRLGIPEVSSILDATHFVTDKFVRTRNMLEAMASGKPVVTHLWLESVGQVNIHIDEETCLLRDIKKEKEFGFCMPVSLARARKHPLLEGRRVFITPNTKPGKDIISSLVKAVHGKAVERISRSVLKDDKIPDDMLVLSCEDDFATCVPFLEKGAAVYSSELLLNGIVTQRLEYERHRLFAEQVKRTRSTIWLKSNDKFLPVTKLK</sequence>
<keyword evidence="7" id="KW-1185">Reference proteome</keyword>
<dbReference type="InterPro" id="IPR001357">
    <property type="entry name" value="BRCT_dom"/>
</dbReference>
<organism evidence="6 7">
    <name type="scientific">Rubroshorea leprosula</name>
    <dbReference type="NCBI Taxonomy" id="152421"/>
    <lineage>
        <taxon>Eukaryota</taxon>
        <taxon>Viridiplantae</taxon>
        <taxon>Streptophyta</taxon>
        <taxon>Embryophyta</taxon>
        <taxon>Tracheophyta</taxon>
        <taxon>Spermatophyta</taxon>
        <taxon>Magnoliopsida</taxon>
        <taxon>eudicotyledons</taxon>
        <taxon>Gunneridae</taxon>
        <taxon>Pentapetalae</taxon>
        <taxon>rosids</taxon>
        <taxon>malvids</taxon>
        <taxon>Malvales</taxon>
        <taxon>Dipterocarpaceae</taxon>
        <taxon>Rubroshorea</taxon>
    </lineage>
</organism>
<dbReference type="SUPFAM" id="SSF52113">
    <property type="entry name" value="BRCT domain"/>
    <property type="match status" value="1"/>
</dbReference>
<feature type="domain" description="BRCT" evidence="5">
    <location>
        <begin position="1070"/>
        <end position="1158"/>
    </location>
</feature>
<protein>
    <recommendedName>
        <fullName evidence="5">BRCT domain-containing protein</fullName>
    </recommendedName>
</protein>
<evidence type="ECO:0000256" key="2">
    <source>
        <dbReference type="ARBA" id="ARBA00022763"/>
    </source>
</evidence>
<feature type="compositionally biased region" description="Polar residues" evidence="4">
    <location>
        <begin position="25"/>
        <end position="37"/>
    </location>
</feature>
<feature type="region of interest" description="Disordered" evidence="4">
    <location>
        <begin position="1"/>
        <end position="49"/>
    </location>
</feature>
<dbReference type="GO" id="GO:0006974">
    <property type="term" value="P:DNA damage response"/>
    <property type="evidence" value="ECO:0007669"/>
    <property type="project" value="UniProtKB-KW"/>
</dbReference>
<accession>A0AAV5LQI0</accession>
<feature type="region of interest" description="Disordered" evidence="4">
    <location>
        <begin position="551"/>
        <end position="574"/>
    </location>
</feature>
<feature type="compositionally biased region" description="Basic and acidic residues" evidence="4">
    <location>
        <begin position="824"/>
        <end position="835"/>
    </location>
</feature>
<feature type="compositionally biased region" description="Basic and acidic residues" evidence="4">
    <location>
        <begin position="725"/>
        <end position="734"/>
    </location>
</feature>
<keyword evidence="3" id="KW-0539">Nucleus</keyword>
<feature type="compositionally biased region" description="Basic and acidic residues" evidence="4">
    <location>
        <begin position="137"/>
        <end position="146"/>
    </location>
</feature>
<feature type="compositionally biased region" description="Basic and acidic residues" evidence="4">
    <location>
        <begin position="12"/>
        <end position="24"/>
    </location>
</feature>
<dbReference type="CDD" id="cd18432">
    <property type="entry name" value="BRCT_PAXIP1_rpt6_like"/>
    <property type="match status" value="1"/>
</dbReference>
<dbReference type="AlphaFoldDB" id="A0AAV5LQI0"/>
<evidence type="ECO:0000313" key="7">
    <source>
        <dbReference type="Proteomes" id="UP001054252"/>
    </source>
</evidence>
<dbReference type="GO" id="GO:0005634">
    <property type="term" value="C:nucleus"/>
    <property type="evidence" value="ECO:0007669"/>
    <property type="project" value="UniProtKB-SubCell"/>
</dbReference>
<keyword evidence="2" id="KW-0227">DNA damage</keyword>
<gene>
    <name evidence="6" type="ORF">SLEP1_g46877</name>
</gene>
<feature type="region of interest" description="Disordered" evidence="4">
    <location>
        <begin position="168"/>
        <end position="190"/>
    </location>
</feature>
<comment type="subcellular location">
    <subcellularLocation>
        <location evidence="1">Nucleus</location>
    </subcellularLocation>
</comment>
<feature type="compositionally biased region" description="Polar residues" evidence="4">
    <location>
        <begin position="735"/>
        <end position="745"/>
    </location>
</feature>